<dbReference type="PROSITE" id="PS51257">
    <property type="entry name" value="PROKAR_LIPOPROTEIN"/>
    <property type="match status" value="1"/>
</dbReference>
<name>A0ABS1EG29_9BURK</name>
<proteinExistence type="predicted"/>
<comment type="caution">
    <text evidence="2">The sequence shown here is derived from an EMBL/GenBank/DDBJ whole genome shotgun (WGS) entry which is preliminary data.</text>
</comment>
<feature type="chain" id="PRO_5046935751" description="Lipoprotein" evidence="1">
    <location>
        <begin position="25"/>
        <end position="127"/>
    </location>
</feature>
<dbReference type="Pfam" id="PF03640">
    <property type="entry name" value="Lipoprotein_15"/>
    <property type="match status" value="2"/>
</dbReference>
<keyword evidence="1" id="KW-0732">Signal</keyword>
<dbReference type="PIRSF" id="PIRSF029720">
    <property type="entry name" value="UCP029720"/>
    <property type="match status" value="1"/>
</dbReference>
<evidence type="ECO:0008006" key="4">
    <source>
        <dbReference type="Google" id="ProtNLM"/>
    </source>
</evidence>
<protein>
    <recommendedName>
        <fullName evidence="4">Lipoprotein</fullName>
    </recommendedName>
</protein>
<dbReference type="InterPro" id="IPR005297">
    <property type="entry name" value="Lipoprotein_repeat"/>
</dbReference>
<keyword evidence="3" id="KW-1185">Reference proteome</keyword>
<dbReference type="PANTHER" id="PTHR39335:SF1">
    <property type="entry name" value="BLL4220 PROTEIN"/>
    <property type="match status" value="1"/>
</dbReference>
<gene>
    <name evidence="2" type="ORF">JHL22_12090</name>
</gene>
<dbReference type="InterPro" id="IPR014558">
    <property type="entry name" value="UCP029720"/>
</dbReference>
<feature type="signal peptide" evidence="1">
    <location>
        <begin position="1"/>
        <end position="24"/>
    </location>
</feature>
<dbReference type="Proteomes" id="UP000635316">
    <property type="component" value="Unassembled WGS sequence"/>
</dbReference>
<dbReference type="PANTHER" id="PTHR39335">
    <property type="entry name" value="BLL4220 PROTEIN"/>
    <property type="match status" value="1"/>
</dbReference>
<dbReference type="RefSeq" id="WP_200237809.1">
    <property type="nucleotide sequence ID" value="NZ_JAENGP010000013.1"/>
</dbReference>
<evidence type="ECO:0000313" key="2">
    <source>
        <dbReference type="EMBL" id="MBK1781961.1"/>
    </source>
</evidence>
<sequence length="127" mass="14087">MRKTLLILAFASLGCGFMSDSARAAGPPVKAMNEVLVNVDGMTLYTYDKDRGMDGKSVCNDRCAENWPPLLAAPDSNAEGDYSIIMRDDASSQWAYKGQPLYLYKRDMKQGDMAGDDVQNVWHVIKQ</sequence>
<accession>A0ABS1EG29</accession>
<evidence type="ECO:0000256" key="1">
    <source>
        <dbReference type="SAM" id="SignalP"/>
    </source>
</evidence>
<evidence type="ECO:0000313" key="3">
    <source>
        <dbReference type="Proteomes" id="UP000635316"/>
    </source>
</evidence>
<dbReference type="EMBL" id="JAENGP010000013">
    <property type="protein sequence ID" value="MBK1781961.1"/>
    <property type="molecule type" value="Genomic_DNA"/>
</dbReference>
<reference evidence="2 3" key="1">
    <citation type="submission" date="2020-12" db="EMBL/GenBank/DDBJ databases">
        <authorList>
            <person name="Lu T."/>
            <person name="Wang Q."/>
            <person name="Han X."/>
        </authorList>
    </citation>
    <scope>NUCLEOTIDE SEQUENCE [LARGE SCALE GENOMIC DNA]</scope>
    <source>
        <strain evidence="2 3">WQ 585</strain>
    </source>
</reference>
<organism evidence="2 3">
    <name type="scientific">Advenella mandrilli</name>
    <dbReference type="NCBI Taxonomy" id="2800330"/>
    <lineage>
        <taxon>Bacteria</taxon>
        <taxon>Pseudomonadati</taxon>
        <taxon>Pseudomonadota</taxon>
        <taxon>Betaproteobacteria</taxon>
        <taxon>Burkholderiales</taxon>
        <taxon>Alcaligenaceae</taxon>
    </lineage>
</organism>